<accession>A0A433Q673</accession>
<proteinExistence type="predicted"/>
<dbReference type="Proteomes" id="UP000274822">
    <property type="component" value="Unassembled WGS sequence"/>
</dbReference>
<protein>
    <submittedName>
        <fullName evidence="1">Uncharacterized protein</fullName>
    </submittedName>
</protein>
<keyword evidence="2" id="KW-1185">Reference proteome</keyword>
<organism evidence="1 2">
    <name type="scientific">Jimgerdemannia flammicorona</name>
    <dbReference type="NCBI Taxonomy" id="994334"/>
    <lineage>
        <taxon>Eukaryota</taxon>
        <taxon>Fungi</taxon>
        <taxon>Fungi incertae sedis</taxon>
        <taxon>Mucoromycota</taxon>
        <taxon>Mucoromycotina</taxon>
        <taxon>Endogonomycetes</taxon>
        <taxon>Endogonales</taxon>
        <taxon>Endogonaceae</taxon>
        <taxon>Jimgerdemannia</taxon>
    </lineage>
</organism>
<sequence>MAIERQLARQRKVLEVIPMSHSLKILTEAYRKMQDNRKWRLFSGKVVEDALFSFAVKCPNEQFFRIASQR</sequence>
<gene>
    <name evidence="1" type="ORF">BC938DRAFT_472392</name>
</gene>
<reference evidence="1 2" key="1">
    <citation type="journal article" date="2018" name="New Phytol.">
        <title>Phylogenomics of Endogonaceae and evolution of mycorrhizas within Mucoromycota.</title>
        <authorList>
            <person name="Chang Y."/>
            <person name="Desiro A."/>
            <person name="Na H."/>
            <person name="Sandor L."/>
            <person name="Lipzen A."/>
            <person name="Clum A."/>
            <person name="Barry K."/>
            <person name="Grigoriev I.V."/>
            <person name="Martin F.M."/>
            <person name="Stajich J.E."/>
            <person name="Smith M.E."/>
            <person name="Bonito G."/>
            <person name="Spatafora J.W."/>
        </authorList>
    </citation>
    <scope>NUCLEOTIDE SEQUENCE [LARGE SCALE GENOMIC DNA]</scope>
    <source>
        <strain evidence="1 2">AD002</strain>
    </source>
</reference>
<comment type="caution">
    <text evidence="1">The sequence shown here is derived from an EMBL/GenBank/DDBJ whole genome shotgun (WGS) entry which is preliminary data.</text>
</comment>
<dbReference type="EMBL" id="RBNJ01013428">
    <property type="protein sequence ID" value="RUS25275.1"/>
    <property type="molecule type" value="Genomic_DNA"/>
</dbReference>
<name>A0A433Q673_9FUNG</name>
<evidence type="ECO:0000313" key="2">
    <source>
        <dbReference type="Proteomes" id="UP000274822"/>
    </source>
</evidence>
<dbReference type="AlphaFoldDB" id="A0A433Q673"/>
<evidence type="ECO:0000313" key="1">
    <source>
        <dbReference type="EMBL" id="RUS25275.1"/>
    </source>
</evidence>